<dbReference type="InterPro" id="IPR050126">
    <property type="entry name" value="Ap4A_hydrolase"/>
</dbReference>
<dbReference type="Proteomes" id="UP000198518">
    <property type="component" value="Unassembled WGS sequence"/>
</dbReference>
<dbReference type="PANTHER" id="PTHR42850">
    <property type="entry name" value="METALLOPHOSPHOESTERASE"/>
    <property type="match status" value="1"/>
</dbReference>
<keyword evidence="1 3" id="KW-0479">Metal-binding</keyword>
<keyword evidence="2" id="KW-0378">Hydrolase</keyword>
<evidence type="ECO:0000259" key="4">
    <source>
        <dbReference type="Pfam" id="PF12850"/>
    </source>
</evidence>
<dbReference type="EMBL" id="FOJA01000001">
    <property type="protein sequence ID" value="SEW16570.1"/>
    <property type="molecule type" value="Genomic_DNA"/>
</dbReference>
<comment type="similarity">
    <text evidence="3">Belongs to the metallophosphoesterase superfamily. YfcE family.</text>
</comment>
<dbReference type="InterPro" id="IPR011152">
    <property type="entry name" value="Pesterase_MJ0912"/>
</dbReference>
<dbReference type="Pfam" id="PF12850">
    <property type="entry name" value="Metallophos_2"/>
    <property type="match status" value="1"/>
</dbReference>
<evidence type="ECO:0000256" key="2">
    <source>
        <dbReference type="ARBA" id="ARBA00022801"/>
    </source>
</evidence>
<dbReference type="AlphaFoldDB" id="A0A1I0PQB6"/>
<evidence type="ECO:0000313" key="6">
    <source>
        <dbReference type="Proteomes" id="UP000198518"/>
    </source>
</evidence>
<dbReference type="InterPro" id="IPR029052">
    <property type="entry name" value="Metallo-depent_PP-like"/>
</dbReference>
<dbReference type="PIRSF" id="PIRSF000883">
    <property type="entry name" value="Pesterase_MJ0912"/>
    <property type="match status" value="1"/>
</dbReference>
<feature type="domain" description="Calcineurin-like phosphoesterase" evidence="4">
    <location>
        <begin position="1"/>
        <end position="192"/>
    </location>
</feature>
<dbReference type="STRING" id="355548.SAMN04487945_1864"/>
<dbReference type="InterPro" id="IPR020935">
    <property type="entry name" value="PdiEstase_YfcE_CS"/>
</dbReference>
<dbReference type="GO" id="GO:0046872">
    <property type="term" value="F:metal ion binding"/>
    <property type="evidence" value="ECO:0007669"/>
    <property type="project" value="UniProtKB-KW"/>
</dbReference>
<sequence>MELGVVSDIHSNLVALEAVLADMPAVDRLVCAGDVVGYNPWPAECVDELSERGVPTVMGNHDRMVATGRNFRGNGMAQAGIDHASDALNDVQRTWVENLPRSRRLADGRVKVVHDHPEVTDKYTYPEEFGPHLLGRDEDGSSDDSEDVLILGHTHVQHHEVYADGVVLNPGSVGQPRDEDPRAAYAVVDLDDLSVTEHRVKYNVEAVQEAVRDAGLPSRTADRLAEGR</sequence>
<dbReference type="PROSITE" id="PS01269">
    <property type="entry name" value="UPF0025"/>
    <property type="match status" value="1"/>
</dbReference>
<evidence type="ECO:0000256" key="1">
    <source>
        <dbReference type="ARBA" id="ARBA00022723"/>
    </source>
</evidence>
<reference evidence="5 6" key="1">
    <citation type="submission" date="2016-10" db="EMBL/GenBank/DDBJ databases">
        <authorList>
            <person name="de Groot N.N."/>
        </authorList>
    </citation>
    <scope>NUCLEOTIDE SEQUENCE [LARGE SCALE GENOMIC DNA]</scope>
    <source>
        <strain evidence="5 6">CGMCC 1.5337</strain>
    </source>
</reference>
<name>A0A1I0PQB6_9EURY</name>
<dbReference type="Gene3D" id="3.60.21.10">
    <property type="match status" value="1"/>
</dbReference>
<keyword evidence="6" id="KW-1185">Reference proteome</keyword>
<protein>
    <recommendedName>
        <fullName evidence="3">Phosphoesterase</fullName>
        <ecNumber evidence="3">3.1.4.-</ecNumber>
    </recommendedName>
</protein>
<dbReference type="EC" id="3.1.4.-" evidence="3"/>
<proteinExistence type="inferred from homology"/>
<comment type="cofactor">
    <cofactor evidence="3">
        <name>a divalent metal cation</name>
        <dbReference type="ChEBI" id="CHEBI:60240"/>
    </cofactor>
</comment>
<dbReference type="GO" id="GO:0005737">
    <property type="term" value="C:cytoplasm"/>
    <property type="evidence" value="ECO:0007669"/>
    <property type="project" value="TreeGrafter"/>
</dbReference>
<accession>A0A1I0PQB6</accession>
<organism evidence="5 6">
    <name type="scientific">Halobacterium jilantaiense</name>
    <dbReference type="NCBI Taxonomy" id="355548"/>
    <lineage>
        <taxon>Archaea</taxon>
        <taxon>Methanobacteriati</taxon>
        <taxon>Methanobacteriota</taxon>
        <taxon>Stenosarchaea group</taxon>
        <taxon>Halobacteria</taxon>
        <taxon>Halobacteriales</taxon>
        <taxon>Halobacteriaceae</taxon>
        <taxon>Halobacterium</taxon>
    </lineage>
</organism>
<dbReference type="OrthoDB" id="9937at2157"/>
<gene>
    <name evidence="5" type="ORF">SAMN04487945_1864</name>
</gene>
<dbReference type="PANTHER" id="PTHR42850:SF2">
    <property type="entry name" value="BLL5683 PROTEIN"/>
    <property type="match status" value="1"/>
</dbReference>
<dbReference type="GO" id="GO:0016791">
    <property type="term" value="F:phosphatase activity"/>
    <property type="evidence" value="ECO:0007669"/>
    <property type="project" value="TreeGrafter"/>
</dbReference>
<evidence type="ECO:0000256" key="3">
    <source>
        <dbReference type="RuleBase" id="RU362039"/>
    </source>
</evidence>
<dbReference type="SUPFAM" id="SSF56300">
    <property type="entry name" value="Metallo-dependent phosphatases"/>
    <property type="match status" value="1"/>
</dbReference>
<dbReference type="InterPro" id="IPR000979">
    <property type="entry name" value="Phosphodiesterase_MJ0936/Vps29"/>
</dbReference>
<dbReference type="NCBIfam" id="TIGR00040">
    <property type="entry name" value="yfcE"/>
    <property type="match status" value="1"/>
</dbReference>
<dbReference type="RefSeq" id="WP_089669052.1">
    <property type="nucleotide sequence ID" value="NZ_FOJA01000001.1"/>
</dbReference>
<dbReference type="InterPro" id="IPR024654">
    <property type="entry name" value="Calcineurin-like_PHP_lpxH"/>
</dbReference>
<evidence type="ECO:0000313" key="5">
    <source>
        <dbReference type="EMBL" id="SEW16570.1"/>
    </source>
</evidence>